<evidence type="ECO:0000313" key="4">
    <source>
        <dbReference type="Proteomes" id="UP000199199"/>
    </source>
</evidence>
<dbReference type="RefSeq" id="WP_092906638.1">
    <property type="nucleotide sequence ID" value="NZ_FOZS01000004.1"/>
</dbReference>
<organism evidence="3 4">
    <name type="scientific">Halostagnicola kamekurae</name>
    <dbReference type="NCBI Taxonomy" id="619731"/>
    <lineage>
        <taxon>Archaea</taxon>
        <taxon>Methanobacteriati</taxon>
        <taxon>Methanobacteriota</taxon>
        <taxon>Stenosarchaea group</taxon>
        <taxon>Halobacteria</taxon>
        <taxon>Halobacteriales</taxon>
        <taxon>Natrialbaceae</taxon>
        <taxon>Halostagnicola</taxon>
    </lineage>
</organism>
<dbReference type="EMBL" id="FOZS01000004">
    <property type="protein sequence ID" value="SFS97112.1"/>
    <property type="molecule type" value="Genomic_DNA"/>
</dbReference>
<feature type="compositionally biased region" description="Basic and acidic residues" evidence="1">
    <location>
        <begin position="99"/>
        <end position="117"/>
    </location>
</feature>
<protein>
    <submittedName>
        <fullName evidence="3">Short C-terminal domain-containing protein</fullName>
    </submittedName>
</protein>
<dbReference type="Proteomes" id="UP000199199">
    <property type="component" value="Unassembled WGS sequence"/>
</dbReference>
<feature type="compositionally biased region" description="Basic and acidic residues" evidence="1">
    <location>
        <begin position="131"/>
        <end position="145"/>
    </location>
</feature>
<accession>A0A1I6U6R4</accession>
<sequence length="145" mass="15662">MERPAPLERASEHLAEVLALVSMGVAVVGATLEIEWLLLVDAIGFVVGTPLAFLLEGDDETGPKQGIEVDGATRQQRDPVETLKTRYAEGTISDEEFERDVGRLLEGAAPDKDDGPTREPSVADEGPPETDAVRIEDAELDREPN</sequence>
<evidence type="ECO:0000259" key="2">
    <source>
        <dbReference type="Pfam" id="PF09851"/>
    </source>
</evidence>
<gene>
    <name evidence="3" type="ORF">SAMN04488556_3597</name>
</gene>
<proteinExistence type="predicted"/>
<evidence type="ECO:0000256" key="1">
    <source>
        <dbReference type="SAM" id="MobiDB-lite"/>
    </source>
</evidence>
<dbReference type="AlphaFoldDB" id="A0A1I6U6R4"/>
<dbReference type="OrthoDB" id="178074at2157"/>
<evidence type="ECO:0000313" key="3">
    <source>
        <dbReference type="EMBL" id="SFS97112.1"/>
    </source>
</evidence>
<feature type="domain" description="SHOCT" evidence="2">
    <location>
        <begin position="78"/>
        <end position="99"/>
    </location>
</feature>
<reference evidence="4" key="1">
    <citation type="submission" date="2016-10" db="EMBL/GenBank/DDBJ databases">
        <authorList>
            <person name="Varghese N."/>
            <person name="Submissions S."/>
        </authorList>
    </citation>
    <scope>NUCLEOTIDE SEQUENCE [LARGE SCALE GENOMIC DNA]</scope>
    <source>
        <strain evidence="4">DSM 22427</strain>
    </source>
</reference>
<feature type="region of interest" description="Disordered" evidence="1">
    <location>
        <begin position="56"/>
        <end position="145"/>
    </location>
</feature>
<dbReference type="Pfam" id="PF09851">
    <property type="entry name" value="SHOCT"/>
    <property type="match status" value="1"/>
</dbReference>
<name>A0A1I6U6R4_9EURY</name>
<keyword evidence="4" id="KW-1185">Reference proteome</keyword>
<dbReference type="InterPro" id="IPR018649">
    <property type="entry name" value="SHOCT"/>
</dbReference>
<feature type="compositionally biased region" description="Basic and acidic residues" evidence="1">
    <location>
        <begin position="75"/>
        <end position="87"/>
    </location>
</feature>